<feature type="domain" description="MacB-like periplasmic core" evidence="9">
    <location>
        <begin position="19"/>
        <end position="212"/>
    </location>
</feature>
<protein>
    <submittedName>
        <fullName evidence="10">ABC transporter permease</fullName>
    </submittedName>
</protein>
<evidence type="ECO:0000313" key="10">
    <source>
        <dbReference type="EMBL" id="KGQ23047.2"/>
    </source>
</evidence>
<feature type="transmembrane region" description="Helical" evidence="7">
    <location>
        <begin position="285"/>
        <end position="314"/>
    </location>
</feature>
<dbReference type="Pfam" id="PF02687">
    <property type="entry name" value="FtsX"/>
    <property type="match status" value="1"/>
</dbReference>
<dbReference type="Proteomes" id="UP000030364">
    <property type="component" value="Unassembled WGS sequence"/>
</dbReference>
<keyword evidence="4 7" id="KW-0812">Transmembrane</keyword>
<dbReference type="OrthoDB" id="31036at2"/>
<dbReference type="InterPro" id="IPR051447">
    <property type="entry name" value="Lipoprotein-release_system"/>
</dbReference>
<evidence type="ECO:0000256" key="2">
    <source>
        <dbReference type="ARBA" id="ARBA00005236"/>
    </source>
</evidence>
<sequence>MRFALFLAFRYLLRRRTQTAIGLLGIGVGVAVLLTALSLANGFTTGLVRASLKALPHLVLFRLGQTLPPMPEHPEVAAWAPFSATKALLTRRAEPGRGPGVDFATLVGLGRGRGEVYPELGPMPKPGEVLLGSALAQSLSAFVGDELLALSASQTRLGLKVVGRFRTGNYLLDSGYAFAALEDVERLLGEEGPLGYQVRLKDPWRAREVGRAFADRFFVQTWQDTQRTLLEQLSLQKRVLSLLLFLIVVVAALGVANVMVLFVVEKTPEIALLRAMGASRPQVAAVFALQGVLLGGAGVLLGNLLGLLLSLYLASRPVPLPGDLYFLTHLPVEIRPGEWARVSAWSFLAVVLASLLPLLRAWRIRPGVVLR</sequence>
<feature type="transmembrane region" description="Helical" evidence="7">
    <location>
        <begin position="21"/>
        <end position="43"/>
    </location>
</feature>
<dbReference type="STRING" id="276.THFILI_05060"/>
<dbReference type="Pfam" id="PF12704">
    <property type="entry name" value="MacB_PCD"/>
    <property type="match status" value="1"/>
</dbReference>
<name>A0A0A2WW84_THEFI</name>
<evidence type="ECO:0000313" key="11">
    <source>
        <dbReference type="Proteomes" id="UP000030364"/>
    </source>
</evidence>
<keyword evidence="11" id="KW-1185">Reference proteome</keyword>
<evidence type="ECO:0000256" key="5">
    <source>
        <dbReference type="ARBA" id="ARBA00022989"/>
    </source>
</evidence>
<comment type="subcellular location">
    <subcellularLocation>
        <location evidence="1">Cell membrane</location>
        <topology evidence="1">Multi-pass membrane protein</topology>
    </subcellularLocation>
</comment>
<dbReference type="InterPro" id="IPR025857">
    <property type="entry name" value="MacB_PCD"/>
</dbReference>
<keyword evidence="3" id="KW-1003">Cell membrane</keyword>
<dbReference type="RefSeq" id="WP_038060451.1">
    <property type="nucleotide sequence ID" value="NZ_JPSL02000038.1"/>
</dbReference>
<reference evidence="10 11" key="1">
    <citation type="journal article" date="2015" name="Genome Announc.">
        <title>Draft Genome Sequence of the Thermophile Thermus filiformis ATCC 43280, Producer of Carotenoid-(Di)glucoside-Branched Fatty Acid (Di)esters and Source of Hyperthermostable Enzymes of Biotechnological Interest.</title>
        <authorList>
            <person name="Mandelli F."/>
            <person name="Oliveira Ramires B."/>
            <person name="Couger M.B."/>
            <person name="Paixao D.A."/>
            <person name="Camilo C.M."/>
            <person name="Polikarpov I."/>
            <person name="Prade R."/>
            <person name="Riano-Pachon D.M."/>
            <person name="Squina F.M."/>
        </authorList>
    </citation>
    <scope>NUCLEOTIDE SEQUENCE [LARGE SCALE GENOMIC DNA]</scope>
    <source>
        <strain evidence="10 11">ATCC 43280</strain>
    </source>
</reference>
<feature type="transmembrane region" description="Helical" evidence="7">
    <location>
        <begin position="239"/>
        <end position="264"/>
    </location>
</feature>
<dbReference type="InterPro" id="IPR003838">
    <property type="entry name" value="ABC3_permease_C"/>
</dbReference>
<comment type="caution">
    <text evidence="10">The sequence shown here is derived from an EMBL/GenBank/DDBJ whole genome shotgun (WGS) entry which is preliminary data.</text>
</comment>
<dbReference type="GO" id="GO:0098797">
    <property type="term" value="C:plasma membrane protein complex"/>
    <property type="evidence" value="ECO:0007669"/>
    <property type="project" value="TreeGrafter"/>
</dbReference>
<dbReference type="GO" id="GO:0044874">
    <property type="term" value="P:lipoprotein localization to outer membrane"/>
    <property type="evidence" value="ECO:0007669"/>
    <property type="project" value="TreeGrafter"/>
</dbReference>
<gene>
    <name evidence="10" type="ORF">THFILI_05060</name>
</gene>
<dbReference type="PANTHER" id="PTHR30489">
    <property type="entry name" value="LIPOPROTEIN-RELEASING SYSTEM TRANSMEMBRANE PROTEIN LOLE"/>
    <property type="match status" value="1"/>
</dbReference>
<keyword evidence="6 7" id="KW-0472">Membrane</keyword>
<evidence type="ECO:0000259" key="9">
    <source>
        <dbReference type="Pfam" id="PF12704"/>
    </source>
</evidence>
<dbReference type="EMBL" id="JPSL02000038">
    <property type="protein sequence ID" value="KGQ23047.2"/>
    <property type="molecule type" value="Genomic_DNA"/>
</dbReference>
<evidence type="ECO:0000259" key="8">
    <source>
        <dbReference type="Pfam" id="PF02687"/>
    </source>
</evidence>
<dbReference type="AlphaFoldDB" id="A0A0A2WW84"/>
<evidence type="ECO:0000256" key="1">
    <source>
        <dbReference type="ARBA" id="ARBA00004651"/>
    </source>
</evidence>
<keyword evidence="5 7" id="KW-1133">Transmembrane helix</keyword>
<dbReference type="PANTHER" id="PTHR30489:SF0">
    <property type="entry name" value="LIPOPROTEIN-RELEASING SYSTEM TRANSMEMBRANE PROTEIN LOLE"/>
    <property type="match status" value="1"/>
</dbReference>
<comment type="similarity">
    <text evidence="2">Belongs to the ABC-4 integral membrane protein family. LolC/E subfamily.</text>
</comment>
<evidence type="ECO:0000256" key="7">
    <source>
        <dbReference type="SAM" id="Phobius"/>
    </source>
</evidence>
<feature type="domain" description="ABC3 transporter permease C-terminal" evidence="8">
    <location>
        <begin position="242"/>
        <end position="364"/>
    </location>
</feature>
<feature type="transmembrane region" description="Helical" evidence="7">
    <location>
        <begin position="342"/>
        <end position="362"/>
    </location>
</feature>
<evidence type="ECO:0000256" key="6">
    <source>
        <dbReference type="ARBA" id="ARBA00023136"/>
    </source>
</evidence>
<evidence type="ECO:0000256" key="4">
    <source>
        <dbReference type="ARBA" id="ARBA00022692"/>
    </source>
</evidence>
<evidence type="ECO:0000256" key="3">
    <source>
        <dbReference type="ARBA" id="ARBA00022475"/>
    </source>
</evidence>
<accession>A0A0A2WW84</accession>
<proteinExistence type="inferred from homology"/>
<organism evidence="10 11">
    <name type="scientific">Thermus filiformis</name>
    <dbReference type="NCBI Taxonomy" id="276"/>
    <lineage>
        <taxon>Bacteria</taxon>
        <taxon>Thermotogati</taxon>
        <taxon>Deinococcota</taxon>
        <taxon>Deinococci</taxon>
        <taxon>Thermales</taxon>
        <taxon>Thermaceae</taxon>
        <taxon>Thermus</taxon>
    </lineage>
</organism>